<feature type="coiled-coil region" evidence="1">
    <location>
        <begin position="769"/>
        <end position="803"/>
    </location>
</feature>
<proteinExistence type="predicted"/>
<dbReference type="OrthoDB" id="10021556at2"/>
<dbReference type="Gene3D" id="1.10.287.1490">
    <property type="match status" value="2"/>
</dbReference>
<evidence type="ECO:0000256" key="1">
    <source>
        <dbReference type="SAM" id="Coils"/>
    </source>
</evidence>
<keyword evidence="3" id="KW-0472">Membrane</keyword>
<feature type="region of interest" description="Disordered" evidence="2">
    <location>
        <begin position="624"/>
        <end position="644"/>
    </location>
</feature>
<keyword evidence="3" id="KW-0812">Transmembrane</keyword>
<keyword evidence="1" id="KW-0175">Coiled coil</keyword>
<dbReference type="AlphaFoldDB" id="A0A1L4FSW3"/>
<protein>
    <submittedName>
        <fullName evidence="4">Uncharacterized protein</fullName>
    </submittedName>
</protein>
<feature type="compositionally biased region" description="Polar residues" evidence="2">
    <location>
        <begin position="629"/>
        <end position="643"/>
    </location>
</feature>
<evidence type="ECO:0000256" key="2">
    <source>
        <dbReference type="SAM" id="MobiDB-lite"/>
    </source>
</evidence>
<feature type="coiled-coil region" evidence="1">
    <location>
        <begin position="147"/>
        <end position="283"/>
    </location>
</feature>
<dbReference type="STRING" id="48003.BLA55_03450"/>
<dbReference type="RefSeq" id="WP_073372694.1">
    <property type="nucleotide sequence ID" value="NZ_CP017813.1"/>
</dbReference>
<dbReference type="PANTHER" id="PTHR45615:SF63">
    <property type="entry name" value="CHROMOSOME UNDETERMINED SCAFFOLD_10, WHOLE GENOME SHOTGUN SEQUENCE"/>
    <property type="match status" value="1"/>
</dbReference>
<reference evidence="5" key="1">
    <citation type="submission" date="2016-10" db="EMBL/GenBank/DDBJ databases">
        <authorList>
            <person name="Beylefeld A."/>
            <person name="Abolnik C."/>
        </authorList>
    </citation>
    <scope>NUCLEOTIDE SEQUENCE [LARGE SCALE GENOMIC DNA]</scope>
    <source>
        <strain evidence="5">B359_6</strain>
    </source>
</reference>
<keyword evidence="3" id="KW-1133">Transmembrane helix</keyword>
<evidence type="ECO:0000256" key="3">
    <source>
        <dbReference type="SAM" id="Phobius"/>
    </source>
</evidence>
<evidence type="ECO:0000313" key="5">
    <source>
        <dbReference type="Proteomes" id="UP000184322"/>
    </source>
</evidence>
<organism evidence="4 5">
    <name type="scientific">Mycoplasmopsis pullorum</name>
    <dbReference type="NCBI Taxonomy" id="48003"/>
    <lineage>
        <taxon>Bacteria</taxon>
        <taxon>Bacillati</taxon>
        <taxon>Mycoplasmatota</taxon>
        <taxon>Mycoplasmoidales</taxon>
        <taxon>Metamycoplasmataceae</taxon>
        <taxon>Mycoplasmopsis</taxon>
    </lineage>
</organism>
<keyword evidence="5" id="KW-1185">Reference proteome</keyword>
<dbReference type="Proteomes" id="UP000184322">
    <property type="component" value="Chromosome"/>
</dbReference>
<dbReference type="PANTHER" id="PTHR45615">
    <property type="entry name" value="MYOSIN HEAVY CHAIN, NON-MUSCLE"/>
    <property type="match status" value="1"/>
</dbReference>
<sequence>MKNKSQNDELQTKEKKKRSKIPLAIFGTAVVVAGIVIPPLLVKNCQAKKTISLNNITINQLSTEAKNLKITINGLENELESKQAKIDALNDELDKAKKLINSHRNKLYELTGSESETYDLGVDGEKALSGSLIYILRQKIQDRDNTINDKDSEIEQFKAQLADALGQISSLKDEITNKNAEIENLNEQLKAANSDIERIKMLLEESNSENSKLRQQIKDLIAETQKQKEALEFKIAQIEGDNATKQRIIDEQKQELSNLNDKIAQLEALIEQQKETINQNNQTIATLIADKEANKNALLDSIVSYRQSLKDLIAKVNETKNVLIDSVDENLGTHISEAKNNAAADDQAKYDEILKSLFSKENMKELIKNGTTKLNLIKKYNDEISDDELTNITINSKWDISNFTDDELAQWYSKYLDLSDDDFKTSLIENGTVKKDEYDKFLSLFESLKDKANHNLDVLNQAKTQNLVALANSYTNLETLLETLSTKYHELVGETPLESELKPDEKNAIGGIVKELRDQIKNLKLSLASAESKLLALYGNTEHDFDLGNDGENAANGSYIKVLYDKLKYKEQQFAAKRIELNKVARELEEKKDELAEKDDEIRTLKEQATQLNQQISNLNSQIQSKNQEISSKSQEISHLNDQISEKDAEIERLREENERYRIDTTGNSQELERLRAENRQKQARIEELERENSRLQSSISSLTRERDRALNDVTYWRDRYYQVNPNPSGSSDEELKKVKARLIELTGVDNPDYDLGTDGADAKAGSYIYNLNAKIQQLTRDRDDYKSKYEIAEQNFQDLKRLQGSMWNHKVIFGTETESHKSREIARAETIIGTGDNMSGKDVDRLDSEWALTKRANWGNIDEVDKYKYFYNFNSQAKSKFTINFNSFDEIKNYRLRIGNDFKTIQEWTQTSRVALYDNSYFAYFTVGQKIRDYSVIRTEKKTEYVTNGYNYGYNKVEKDVVAYRDDVHGFQMSKRSVQYSKNINIEYSKTPTSITFTITETIGVGPLSDGKNNEIRKYIAFLDKENKSGFNNFTSTYNNELVLFDSILLPEQFMKPIKEIILVRP</sequence>
<dbReference type="KEGG" id="mpul:BLA55_03450"/>
<feature type="transmembrane region" description="Helical" evidence="3">
    <location>
        <begin position="21"/>
        <end position="42"/>
    </location>
</feature>
<feature type="coiled-coil region" evidence="1">
    <location>
        <begin position="58"/>
        <end position="106"/>
    </location>
</feature>
<dbReference type="EMBL" id="CP017813">
    <property type="protein sequence ID" value="APJ38689.1"/>
    <property type="molecule type" value="Genomic_DNA"/>
</dbReference>
<gene>
    <name evidence="4" type="ORF">BLA55_03450</name>
</gene>
<name>A0A1L4FSW3_9BACT</name>
<evidence type="ECO:0000313" key="4">
    <source>
        <dbReference type="EMBL" id="APJ38689.1"/>
    </source>
</evidence>
<accession>A0A1L4FSW3</accession>